<reference evidence="3" key="1">
    <citation type="journal article" date="2019" name="Int. J. Syst. Evol. Microbiol.">
        <title>The Global Catalogue of Microorganisms (GCM) 10K type strain sequencing project: providing services to taxonomists for standard genome sequencing and annotation.</title>
        <authorList>
            <consortium name="The Broad Institute Genomics Platform"/>
            <consortium name="The Broad Institute Genome Sequencing Center for Infectious Disease"/>
            <person name="Wu L."/>
            <person name="Ma J."/>
        </authorList>
    </citation>
    <scope>NUCLEOTIDE SEQUENCE [LARGE SCALE GENOMIC DNA]</scope>
    <source>
        <strain evidence="3">CGMCC 4.1641</strain>
    </source>
</reference>
<dbReference type="Proteomes" id="UP001595755">
    <property type="component" value="Unassembled WGS sequence"/>
</dbReference>
<evidence type="ECO:0000256" key="1">
    <source>
        <dbReference type="SAM" id="MobiDB-lite"/>
    </source>
</evidence>
<dbReference type="RefSeq" id="WP_204604440.1">
    <property type="nucleotide sequence ID" value="NZ_JBHSED010000004.1"/>
</dbReference>
<sequence>MRMTEEAMRRMLRSGLRRTKRRELRVRLGREISDDFEVSGCGEGSPTAAPEAGLQ</sequence>
<comment type="caution">
    <text evidence="2">The sequence shown here is derived from an EMBL/GenBank/DDBJ whole genome shotgun (WGS) entry which is preliminary data.</text>
</comment>
<keyword evidence="3" id="KW-1185">Reference proteome</keyword>
<evidence type="ECO:0000313" key="3">
    <source>
        <dbReference type="Proteomes" id="UP001595755"/>
    </source>
</evidence>
<evidence type="ECO:0000313" key="2">
    <source>
        <dbReference type="EMBL" id="MFC4302675.1"/>
    </source>
</evidence>
<feature type="region of interest" description="Disordered" evidence="1">
    <location>
        <begin position="36"/>
        <end position="55"/>
    </location>
</feature>
<gene>
    <name evidence="2" type="ORF">ACFO1S_04370</name>
</gene>
<name>A0ABV8S6D4_9BACL</name>
<organism evidence="2 3">
    <name type="scientific">Cohnella boryungensis</name>
    <dbReference type="NCBI Taxonomy" id="768479"/>
    <lineage>
        <taxon>Bacteria</taxon>
        <taxon>Bacillati</taxon>
        <taxon>Bacillota</taxon>
        <taxon>Bacilli</taxon>
        <taxon>Bacillales</taxon>
        <taxon>Paenibacillaceae</taxon>
        <taxon>Cohnella</taxon>
    </lineage>
</organism>
<proteinExistence type="predicted"/>
<protein>
    <submittedName>
        <fullName evidence="2">Uncharacterized protein</fullName>
    </submittedName>
</protein>
<dbReference type="EMBL" id="JBHSED010000004">
    <property type="protein sequence ID" value="MFC4302675.1"/>
    <property type="molecule type" value="Genomic_DNA"/>
</dbReference>
<accession>A0ABV8S6D4</accession>